<keyword evidence="2" id="KW-1185">Reference proteome</keyword>
<gene>
    <name evidence="1" type="ORF">ELUCI_v1c02070</name>
</gene>
<dbReference type="Proteomes" id="UP000237865">
    <property type="component" value="Unassembled WGS sequence"/>
</dbReference>
<reference evidence="1 2" key="1">
    <citation type="submission" date="2017-11" db="EMBL/GenBank/DDBJ databases">
        <title>Genome sequence of Entomoplasma lucivorax PIPN-2 (ATCC 49196).</title>
        <authorList>
            <person name="Lo W.-S."/>
            <person name="Gasparich G.E."/>
            <person name="Kuo C.-H."/>
        </authorList>
    </citation>
    <scope>NUCLEOTIDE SEQUENCE [LARGE SCALE GENOMIC DNA]</scope>
    <source>
        <strain evidence="1 2">PIPN-2</strain>
    </source>
</reference>
<accession>A0A2S5RF48</accession>
<protein>
    <submittedName>
        <fullName evidence="1">Uncharacterized protein</fullName>
    </submittedName>
</protein>
<proteinExistence type="predicted"/>
<dbReference type="EMBL" id="PHNE01000001">
    <property type="protein sequence ID" value="PPE05917.1"/>
    <property type="molecule type" value="Genomic_DNA"/>
</dbReference>
<dbReference type="RefSeq" id="WP_028126682.1">
    <property type="nucleotide sequence ID" value="NZ_PHNE01000001.1"/>
</dbReference>
<name>A0A2S5RF48_9MOLU</name>
<evidence type="ECO:0000313" key="2">
    <source>
        <dbReference type="Proteomes" id="UP000237865"/>
    </source>
</evidence>
<organism evidence="1 2">
    <name type="scientific">Williamsoniiplasma lucivorax</name>
    <dbReference type="NCBI Taxonomy" id="209274"/>
    <lineage>
        <taxon>Bacteria</taxon>
        <taxon>Bacillati</taxon>
        <taxon>Mycoplasmatota</taxon>
        <taxon>Mollicutes</taxon>
        <taxon>Entomoplasmatales</taxon>
        <taxon>Williamsoniiplasma</taxon>
    </lineage>
</organism>
<dbReference type="STRING" id="1399797.GCA_000518285_00973"/>
<sequence length="264" mass="31104">MKFKYNDLLISLVEEQVLLIKYNSEINQEMKVKELIKSWDSTHNIKTFQKEIEKQMVKFVKYREKLNDFELSEMDSFVWPSLLIEMGRFTDTLLNFVENSKNWVHPSGDDELTEYELSQLVLLFQLKDEYMIHVLPLMEFEVPKFMSEGLDNLQDLLGKALNNFGDFDKVIKQTKTIYQYGSDLLDVLQNTAELLTEKDVAQANQFLNWIISFKDTIYIIMLLLEKITIIDDDANGINDQIYEISDAREKQLEMLKKLAVKLEN</sequence>
<comment type="caution">
    <text evidence="1">The sequence shown here is derived from an EMBL/GenBank/DDBJ whole genome shotgun (WGS) entry which is preliminary data.</text>
</comment>
<dbReference type="AlphaFoldDB" id="A0A2S5RF48"/>
<evidence type="ECO:0000313" key="1">
    <source>
        <dbReference type="EMBL" id="PPE05917.1"/>
    </source>
</evidence>